<protein>
    <submittedName>
        <fullName evidence="2">RimJ/RimL family protein N-acetyltransferase</fullName>
    </submittedName>
</protein>
<name>A0A562VDN5_9ACTN</name>
<accession>A0A562VDN5</accession>
<keyword evidence="2" id="KW-0808">Transferase</keyword>
<dbReference type="Pfam" id="PF13302">
    <property type="entry name" value="Acetyltransf_3"/>
    <property type="match status" value="1"/>
</dbReference>
<proteinExistence type="predicted"/>
<evidence type="ECO:0000313" key="3">
    <source>
        <dbReference type="Proteomes" id="UP000321617"/>
    </source>
</evidence>
<comment type="caution">
    <text evidence="2">The sequence shown here is derived from an EMBL/GenBank/DDBJ whole genome shotgun (WGS) entry which is preliminary data.</text>
</comment>
<dbReference type="RefSeq" id="WP_147135630.1">
    <property type="nucleotide sequence ID" value="NZ_BAABIJ010000001.1"/>
</dbReference>
<dbReference type="InterPro" id="IPR016181">
    <property type="entry name" value="Acyl_CoA_acyltransferase"/>
</dbReference>
<dbReference type="AlphaFoldDB" id="A0A562VDN5"/>
<dbReference type="PROSITE" id="PS51186">
    <property type="entry name" value="GNAT"/>
    <property type="match status" value="1"/>
</dbReference>
<sequence length="173" mass="18362">MTDTWPDRIEIRPLTADDAALITRWRYDGPWRVYDSGEEALTAEDGYLAVTGADGGPLLGFCCTGVEARVPGLTGEPGLLDVGVGMDPALVGRGHGRAFGEAVLGHLHRLADGRRLRAVVQSWNVRSLRLAAALGFVATGVHTCEQGGRDVEYTVLVTTAREPGPDTPPGTGR</sequence>
<organism evidence="2 3">
    <name type="scientific">Stackebrandtia albiflava</name>
    <dbReference type="NCBI Taxonomy" id="406432"/>
    <lineage>
        <taxon>Bacteria</taxon>
        <taxon>Bacillati</taxon>
        <taxon>Actinomycetota</taxon>
        <taxon>Actinomycetes</taxon>
        <taxon>Glycomycetales</taxon>
        <taxon>Glycomycetaceae</taxon>
        <taxon>Stackebrandtia</taxon>
    </lineage>
</organism>
<dbReference type="Proteomes" id="UP000321617">
    <property type="component" value="Unassembled WGS sequence"/>
</dbReference>
<dbReference type="Gene3D" id="3.40.630.30">
    <property type="match status" value="1"/>
</dbReference>
<dbReference type="EMBL" id="VLLL01000005">
    <property type="protein sequence ID" value="TWJ15993.1"/>
    <property type="molecule type" value="Genomic_DNA"/>
</dbReference>
<dbReference type="GO" id="GO:0016747">
    <property type="term" value="F:acyltransferase activity, transferring groups other than amino-acyl groups"/>
    <property type="evidence" value="ECO:0007669"/>
    <property type="project" value="InterPro"/>
</dbReference>
<evidence type="ECO:0000259" key="1">
    <source>
        <dbReference type="PROSITE" id="PS51186"/>
    </source>
</evidence>
<dbReference type="SUPFAM" id="SSF55729">
    <property type="entry name" value="Acyl-CoA N-acyltransferases (Nat)"/>
    <property type="match status" value="1"/>
</dbReference>
<feature type="domain" description="N-acetyltransferase" evidence="1">
    <location>
        <begin position="9"/>
        <end position="158"/>
    </location>
</feature>
<dbReference type="OrthoDB" id="9814648at2"/>
<keyword evidence="3" id="KW-1185">Reference proteome</keyword>
<reference evidence="2 3" key="1">
    <citation type="journal article" date="2013" name="Stand. Genomic Sci.">
        <title>Genomic Encyclopedia of Type Strains, Phase I: The one thousand microbial genomes (KMG-I) project.</title>
        <authorList>
            <person name="Kyrpides N.C."/>
            <person name="Woyke T."/>
            <person name="Eisen J.A."/>
            <person name="Garrity G."/>
            <person name="Lilburn T.G."/>
            <person name="Beck B.J."/>
            <person name="Whitman W.B."/>
            <person name="Hugenholtz P."/>
            <person name="Klenk H.P."/>
        </authorList>
    </citation>
    <scope>NUCLEOTIDE SEQUENCE [LARGE SCALE GENOMIC DNA]</scope>
    <source>
        <strain evidence="2 3">DSM 45044</strain>
    </source>
</reference>
<evidence type="ECO:0000313" key="2">
    <source>
        <dbReference type="EMBL" id="TWJ15993.1"/>
    </source>
</evidence>
<gene>
    <name evidence="2" type="ORF">LX16_1713</name>
</gene>
<dbReference type="InterPro" id="IPR000182">
    <property type="entry name" value="GNAT_dom"/>
</dbReference>